<dbReference type="GeneID" id="98121276"/>
<comment type="caution">
    <text evidence="3">The sequence shown here is derived from an EMBL/GenBank/DDBJ whole genome shotgun (WGS) entry which is preliminary data.</text>
</comment>
<accession>A0ABR4M902</accession>
<dbReference type="EMBL" id="JABSNW010000009">
    <property type="protein sequence ID" value="KAL2884757.1"/>
    <property type="molecule type" value="Genomic_DNA"/>
</dbReference>
<dbReference type="InterPro" id="IPR036047">
    <property type="entry name" value="F-box-like_dom_sf"/>
</dbReference>
<sequence>MLLKRHQRDVDDQLEDSGGHSEKRLKYSKDSPASAGCYERWQKLESAISLRHDGYFSVLSDEVVLRIMGYLTIDEVLSLSTVSRRISRIADDSQLWRSLFHQHFARPRAMRILGQLKKHKQKVLLCNGLLEARGQTGDMPISSHRAHELTDWKSKYKLQYNWAKGRCHYEEMTVEKKTPRGPMPSPRYAQNGLIGIASSNHGLRVFSIKERLFIAETPLLDGVPTSLSLDFTLTESHQPLVVVGFEKGAFAVWKLERRSESYLKLVLRHDAKEGIGNINKIDCSFPYVIANVSPDRVQIFDIGGALDATRGTLDSPVARPTLVSTLRGNYNRIGSFSTRHHSASSTTISIAFSSSSVHGWCIGLQELHIKRQDGPDLPKVVLHSTRSFMRPAQTYANTASAIVNGSVPSPALRQQPRSLDYSHPYLVATLPDNTLMLFISQSTEESLTITDGVQLMGSTSAIAGAGITSRGKAVSISKYTDELRVWDLEALGLLMASQAMEISKMRRSPKLNHRRISTTGVGRTRDWTALSMAENTLVRPRPGCKKTMPIAHAHEDSWCEWKSDRFWTGFDDEYVAVLKILEDGTEALTLYDFT</sequence>
<dbReference type="Gene3D" id="1.20.1280.50">
    <property type="match status" value="1"/>
</dbReference>
<proteinExistence type="predicted"/>
<dbReference type="SUPFAM" id="SSF81383">
    <property type="entry name" value="F-box domain"/>
    <property type="match status" value="1"/>
</dbReference>
<dbReference type="Proteomes" id="UP001610728">
    <property type="component" value="Unassembled WGS sequence"/>
</dbReference>
<evidence type="ECO:0000259" key="2">
    <source>
        <dbReference type="PROSITE" id="PS50181"/>
    </source>
</evidence>
<gene>
    <name evidence="3" type="ORF">HOO65_090052</name>
</gene>
<reference evidence="3 4" key="1">
    <citation type="submission" date="2020-05" db="EMBL/GenBank/DDBJ databases">
        <title>Ceratocystis lukuohia genome.</title>
        <authorList>
            <person name="Harrington T.C."/>
            <person name="Kim K."/>
            <person name="Mayers C.G."/>
        </authorList>
    </citation>
    <scope>NUCLEOTIDE SEQUENCE [LARGE SCALE GENOMIC DNA]</scope>
    <source>
        <strain evidence="3 4">C4212</strain>
    </source>
</reference>
<keyword evidence="4" id="KW-1185">Reference proteome</keyword>
<dbReference type="Pfam" id="PF12937">
    <property type="entry name" value="F-box-like"/>
    <property type="match status" value="1"/>
</dbReference>
<name>A0ABR4M902_9PEZI</name>
<feature type="region of interest" description="Disordered" evidence="1">
    <location>
        <begin position="1"/>
        <end position="32"/>
    </location>
</feature>
<organism evidence="3 4">
    <name type="scientific">Ceratocystis lukuohia</name>
    <dbReference type="NCBI Taxonomy" id="2019550"/>
    <lineage>
        <taxon>Eukaryota</taxon>
        <taxon>Fungi</taxon>
        <taxon>Dikarya</taxon>
        <taxon>Ascomycota</taxon>
        <taxon>Pezizomycotina</taxon>
        <taxon>Sordariomycetes</taxon>
        <taxon>Hypocreomycetidae</taxon>
        <taxon>Microascales</taxon>
        <taxon>Ceratocystidaceae</taxon>
        <taxon>Ceratocystis</taxon>
    </lineage>
</organism>
<dbReference type="SUPFAM" id="SSF50978">
    <property type="entry name" value="WD40 repeat-like"/>
    <property type="match status" value="1"/>
</dbReference>
<dbReference type="InterPro" id="IPR036322">
    <property type="entry name" value="WD40_repeat_dom_sf"/>
</dbReference>
<protein>
    <submittedName>
        <fullName evidence="3">F-box domain containing protein</fullName>
    </submittedName>
</protein>
<feature type="domain" description="F-box" evidence="2">
    <location>
        <begin position="53"/>
        <end position="99"/>
    </location>
</feature>
<dbReference type="RefSeq" id="XP_070855938.1">
    <property type="nucleotide sequence ID" value="XM_071001586.1"/>
</dbReference>
<dbReference type="SMART" id="SM00256">
    <property type="entry name" value="FBOX"/>
    <property type="match status" value="1"/>
</dbReference>
<evidence type="ECO:0000313" key="4">
    <source>
        <dbReference type="Proteomes" id="UP001610728"/>
    </source>
</evidence>
<feature type="compositionally biased region" description="Basic and acidic residues" evidence="1">
    <location>
        <begin position="17"/>
        <end position="29"/>
    </location>
</feature>
<evidence type="ECO:0000256" key="1">
    <source>
        <dbReference type="SAM" id="MobiDB-lite"/>
    </source>
</evidence>
<dbReference type="PROSITE" id="PS50181">
    <property type="entry name" value="FBOX"/>
    <property type="match status" value="1"/>
</dbReference>
<dbReference type="InterPro" id="IPR001810">
    <property type="entry name" value="F-box_dom"/>
</dbReference>
<evidence type="ECO:0000313" key="3">
    <source>
        <dbReference type="EMBL" id="KAL2884757.1"/>
    </source>
</evidence>
<dbReference type="Pfam" id="PF25499">
    <property type="entry name" value="Beta-prop_pof12"/>
    <property type="match status" value="1"/>
</dbReference>